<organism evidence="3 4">
    <name type="scientific">Lasiodiplodia hormozganensis</name>
    <dbReference type="NCBI Taxonomy" id="869390"/>
    <lineage>
        <taxon>Eukaryota</taxon>
        <taxon>Fungi</taxon>
        <taxon>Dikarya</taxon>
        <taxon>Ascomycota</taxon>
        <taxon>Pezizomycotina</taxon>
        <taxon>Dothideomycetes</taxon>
        <taxon>Dothideomycetes incertae sedis</taxon>
        <taxon>Botryosphaeriales</taxon>
        <taxon>Botryosphaeriaceae</taxon>
        <taxon>Lasiodiplodia</taxon>
    </lineage>
</organism>
<dbReference type="EMBL" id="JAUJDW010000046">
    <property type="protein sequence ID" value="KAK0647650.1"/>
    <property type="molecule type" value="Genomic_DNA"/>
</dbReference>
<accession>A0AA39Y952</accession>
<evidence type="ECO:0000256" key="2">
    <source>
        <dbReference type="SAM" id="Phobius"/>
    </source>
</evidence>
<keyword evidence="2" id="KW-0472">Membrane</keyword>
<protein>
    <submittedName>
        <fullName evidence="3">Uncharacterized protein</fullName>
    </submittedName>
</protein>
<keyword evidence="2" id="KW-1133">Transmembrane helix</keyword>
<evidence type="ECO:0000313" key="3">
    <source>
        <dbReference type="EMBL" id="KAK0647650.1"/>
    </source>
</evidence>
<feature type="region of interest" description="Disordered" evidence="1">
    <location>
        <begin position="1"/>
        <end position="72"/>
    </location>
</feature>
<evidence type="ECO:0000313" key="4">
    <source>
        <dbReference type="Proteomes" id="UP001175001"/>
    </source>
</evidence>
<keyword evidence="4" id="KW-1185">Reference proteome</keyword>
<keyword evidence="2" id="KW-0812">Transmembrane</keyword>
<dbReference type="AlphaFoldDB" id="A0AA39Y952"/>
<reference evidence="3" key="1">
    <citation type="submission" date="2023-06" db="EMBL/GenBank/DDBJ databases">
        <title>Multi-omics analyses reveal the molecular pathogenesis toolkit of Lasiodiplodia hormozganensis, a cross-kingdom pathogen.</title>
        <authorList>
            <person name="Felix C."/>
            <person name="Meneses R."/>
            <person name="Goncalves M.F.M."/>
            <person name="Tilleman L."/>
            <person name="Duarte A.S."/>
            <person name="Jorrin-Novo J.V."/>
            <person name="Van De Peer Y."/>
            <person name="Deforce D."/>
            <person name="Van Nieuwerburgh F."/>
            <person name="Esteves A.C."/>
            <person name="Alves A."/>
        </authorList>
    </citation>
    <scope>NUCLEOTIDE SEQUENCE</scope>
    <source>
        <strain evidence="3">CBS 339.90</strain>
    </source>
</reference>
<feature type="transmembrane region" description="Helical" evidence="2">
    <location>
        <begin position="95"/>
        <end position="117"/>
    </location>
</feature>
<sequence>MATPNQSPPATAAAKQPRVSDESAETTPLLGSPLPPPAYPSIIPHDDDNKDAGGPSRNQADYDLGPSKDLENAGIHPAAVHLHHRPARPWSQGKVVRLLLIAAAHAVLIWLILTATWGGRSSKKSNVHNDLPYSETPHMPYYCHELSRSHTTTHSFDAELDELRIVEQIRQHRDGYHDIHGLIKLVPATPDDSSSSNNGIRVTVSIQSNFPDDDDIAIVKTDTSLILQSTRAESPNTWHERACTVVDVTVAVPAGTQLAALAVSANWLSLHLHPLLDLEITDEFNVELGAGSVASAVALPSRRTYISPAYGSVHGVYALLDLLEIDAAAGSVDVEVRPGEADPENPAPAVFNARSKAGTIAARFPTTEEDDAAGLPDRDYQVDVQTEAGSIMGRYVHGSRSSFESKYGSITVTALPFRPGEASVLRAKNEAGPTMLDLLAPLEKKGKEEEEEGPFVDLTAEFTSTVGSVRAVFPPEWEGTADVDTAVGSLRVAGEGLEIVKEGTHGPVGKWVQAVKGEGESTVLIKSKVGSVEFLVQETV</sequence>
<comment type="caution">
    <text evidence="3">The sequence shown here is derived from an EMBL/GenBank/DDBJ whole genome shotgun (WGS) entry which is preliminary data.</text>
</comment>
<gene>
    <name evidence="3" type="ORF">DIS24_g7515</name>
</gene>
<name>A0AA39Y952_9PEZI</name>
<proteinExistence type="predicted"/>
<evidence type="ECO:0000256" key="1">
    <source>
        <dbReference type="SAM" id="MobiDB-lite"/>
    </source>
</evidence>
<dbReference type="Proteomes" id="UP001175001">
    <property type="component" value="Unassembled WGS sequence"/>
</dbReference>